<accession>A0A8J7W5D4</accession>
<proteinExistence type="predicted"/>
<keyword evidence="3" id="KW-1185">Reference proteome</keyword>
<gene>
    <name evidence="2" type="ORF">RJ53_03555</name>
</gene>
<protein>
    <submittedName>
        <fullName evidence="2">Uncharacterized protein</fullName>
    </submittedName>
</protein>
<feature type="transmembrane region" description="Helical" evidence="1">
    <location>
        <begin position="20"/>
        <end position="41"/>
    </location>
</feature>
<organism evidence="2 3">
    <name type="scientific">Methanocalculus chunghsingensis</name>
    <dbReference type="NCBI Taxonomy" id="156457"/>
    <lineage>
        <taxon>Archaea</taxon>
        <taxon>Methanobacteriati</taxon>
        <taxon>Methanobacteriota</taxon>
        <taxon>Stenosarchaea group</taxon>
        <taxon>Methanomicrobia</taxon>
        <taxon>Methanomicrobiales</taxon>
        <taxon>Methanocalculaceae</taxon>
        <taxon>Methanocalculus</taxon>
    </lineage>
</organism>
<sequence>MAQQKKKKKAEPINWTKIGAISIAILFAAMMALSLLGTGWIGGLRAIQPGDGVVIDYTIYNGEGIPVLTTSDLVMADAEGDGVFVYLSGPIQVTAGYAPADDTIAIPHQYGGISPFALFRTEFKAITDSVIGHRERDRVTVPFTFEDPDAPLTREMTLEQFEGIGGDFETVQIGDLVPLGFADSPTIALDDIEPDVMTRFAYVTAMTDETITLRYGYSHAVVTIQSVRAAS</sequence>
<dbReference type="RefSeq" id="WP_211530257.1">
    <property type="nucleotide sequence ID" value="NZ_JWHL01000003.1"/>
</dbReference>
<name>A0A8J7W5D4_9EURY</name>
<comment type="caution">
    <text evidence="2">The sequence shown here is derived from an EMBL/GenBank/DDBJ whole genome shotgun (WGS) entry which is preliminary data.</text>
</comment>
<keyword evidence="1" id="KW-0472">Membrane</keyword>
<evidence type="ECO:0000313" key="3">
    <source>
        <dbReference type="Proteomes" id="UP000730161"/>
    </source>
</evidence>
<dbReference type="AlphaFoldDB" id="A0A8J7W5D4"/>
<dbReference type="EMBL" id="JWHL01000003">
    <property type="protein sequence ID" value="MBR1368629.1"/>
    <property type="molecule type" value="Genomic_DNA"/>
</dbReference>
<keyword evidence="1" id="KW-0812">Transmembrane</keyword>
<evidence type="ECO:0000256" key="1">
    <source>
        <dbReference type="SAM" id="Phobius"/>
    </source>
</evidence>
<keyword evidence="1" id="KW-1133">Transmembrane helix</keyword>
<dbReference type="Proteomes" id="UP000730161">
    <property type="component" value="Unassembled WGS sequence"/>
</dbReference>
<reference evidence="2" key="1">
    <citation type="submission" date="2014-12" db="EMBL/GenBank/DDBJ databases">
        <authorList>
            <person name="Huang H.-H."/>
            <person name="Chen S.-C."/>
            <person name="Lai M.-C."/>
        </authorList>
    </citation>
    <scope>NUCLEOTIDE SEQUENCE</scope>
    <source>
        <strain evidence="2">K1F9705b</strain>
    </source>
</reference>
<evidence type="ECO:0000313" key="2">
    <source>
        <dbReference type="EMBL" id="MBR1368629.1"/>
    </source>
</evidence>
<dbReference type="OrthoDB" id="110609at2157"/>